<dbReference type="RefSeq" id="WP_129891611.1">
    <property type="nucleotide sequence ID" value="NZ_CP035758.1"/>
</dbReference>
<dbReference type="SUPFAM" id="SSF52540">
    <property type="entry name" value="P-loop containing nucleoside triphosphate hydrolases"/>
    <property type="match status" value="1"/>
</dbReference>
<dbReference type="InterPro" id="IPR002182">
    <property type="entry name" value="NB-ARC"/>
</dbReference>
<dbReference type="SUPFAM" id="SSF48452">
    <property type="entry name" value="TPR-like"/>
    <property type="match status" value="3"/>
</dbReference>
<evidence type="ECO:0000313" key="12">
    <source>
        <dbReference type="Proteomes" id="UP000290365"/>
    </source>
</evidence>
<dbReference type="CDD" id="cd00093">
    <property type="entry name" value="HTH_XRE"/>
    <property type="match status" value="1"/>
</dbReference>
<gene>
    <name evidence="11" type="ORF">EPA93_33085</name>
</gene>
<dbReference type="Pfam" id="PF13424">
    <property type="entry name" value="TPR_12"/>
    <property type="match status" value="3"/>
</dbReference>
<keyword evidence="8" id="KW-0505">Motor protein</keyword>
<dbReference type="Gene3D" id="1.25.40.10">
    <property type="entry name" value="Tetratricopeptide repeat domain"/>
    <property type="match status" value="3"/>
</dbReference>
<protein>
    <submittedName>
        <fullName evidence="11">XRE family transcriptional regulator</fullName>
    </submittedName>
</protein>
<dbReference type="GO" id="GO:0005737">
    <property type="term" value="C:cytoplasm"/>
    <property type="evidence" value="ECO:0007669"/>
    <property type="project" value="TreeGrafter"/>
</dbReference>
<evidence type="ECO:0000256" key="7">
    <source>
        <dbReference type="ARBA" id="ARBA00023054"/>
    </source>
</evidence>
<dbReference type="NCBIfam" id="NF040586">
    <property type="entry name" value="FxSxx_TPR"/>
    <property type="match status" value="1"/>
</dbReference>
<dbReference type="Gene3D" id="3.40.50.300">
    <property type="entry name" value="P-loop containing nucleotide triphosphate hydrolases"/>
    <property type="match status" value="1"/>
</dbReference>
<dbReference type="EMBL" id="CP035758">
    <property type="protein sequence ID" value="QBD80547.1"/>
    <property type="molecule type" value="Genomic_DNA"/>
</dbReference>
<feature type="domain" description="HTH cro/C1-type" evidence="10">
    <location>
        <begin position="15"/>
        <end position="70"/>
    </location>
</feature>
<dbReference type="InterPro" id="IPR002151">
    <property type="entry name" value="Kinesin_light"/>
</dbReference>
<proteinExistence type="inferred from homology"/>
<dbReference type="PANTHER" id="PTHR45783">
    <property type="entry name" value="KINESIN LIGHT CHAIN"/>
    <property type="match status" value="1"/>
</dbReference>
<dbReference type="Proteomes" id="UP000290365">
    <property type="component" value="Chromosome"/>
</dbReference>
<dbReference type="Gene3D" id="1.10.260.40">
    <property type="entry name" value="lambda repressor-like DNA-binding domains"/>
    <property type="match status" value="1"/>
</dbReference>
<dbReference type="GO" id="GO:0005871">
    <property type="term" value="C:kinesin complex"/>
    <property type="evidence" value="ECO:0007669"/>
    <property type="project" value="InterPro"/>
</dbReference>
<evidence type="ECO:0000256" key="3">
    <source>
        <dbReference type="ARBA" id="ARBA00022490"/>
    </source>
</evidence>
<dbReference type="InterPro" id="IPR011990">
    <property type="entry name" value="TPR-like_helical_dom_sf"/>
</dbReference>
<evidence type="ECO:0000256" key="8">
    <source>
        <dbReference type="ARBA" id="ARBA00023175"/>
    </source>
</evidence>
<evidence type="ECO:0000259" key="10">
    <source>
        <dbReference type="PROSITE" id="PS50943"/>
    </source>
</evidence>
<dbReference type="GO" id="GO:0005874">
    <property type="term" value="C:microtubule"/>
    <property type="evidence" value="ECO:0007669"/>
    <property type="project" value="UniProtKB-KW"/>
</dbReference>
<dbReference type="PANTHER" id="PTHR45783:SF3">
    <property type="entry name" value="KINESIN LIGHT CHAIN"/>
    <property type="match status" value="1"/>
</dbReference>
<evidence type="ECO:0000256" key="6">
    <source>
        <dbReference type="ARBA" id="ARBA00022803"/>
    </source>
</evidence>
<evidence type="ECO:0000313" key="11">
    <source>
        <dbReference type="EMBL" id="QBD80547.1"/>
    </source>
</evidence>
<accession>A0A4P6JXQ6</accession>
<keyword evidence="3" id="KW-0963">Cytoplasm</keyword>
<evidence type="ECO:0000256" key="4">
    <source>
        <dbReference type="ARBA" id="ARBA00022701"/>
    </source>
</evidence>
<keyword evidence="9" id="KW-0206">Cytoskeleton</keyword>
<dbReference type="InterPro" id="IPR019734">
    <property type="entry name" value="TPR_rpt"/>
</dbReference>
<keyword evidence="12" id="KW-1185">Reference proteome</keyword>
<dbReference type="GO" id="GO:0019894">
    <property type="term" value="F:kinesin binding"/>
    <property type="evidence" value="ECO:0007669"/>
    <property type="project" value="TreeGrafter"/>
</dbReference>
<evidence type="ECO:0000256" key="5">
    <source>
        <dbReference type="ARBA" id="ARBA00022737"/>
    </source>
</evidence>
<dbReference type="KEGG" id="kbs:EPA93_33085"/>
<reference evidence="11 12" key="1">
    <citation type="submission" date="2019-01" db="EMBL/GenBank/DDBJ databases">
        <title>Ktedonosporobacter rubrisoli SCAWS-G2.</title>
        <authorList>
            <person name="Huang Y."/>
            <person name="Yan B."/>
        </authorList>
    </citation>
    <scope>NUCLEOTIDE SEQUENCE [LARGE SCALE GENOMIC DNA]</scope>
    <source>
        <strain evidence="11 12">SCAWS-G2</strain>
    </source>
</reference>
<dbReference type="PROSITE" id="PS50943">
    <property type="entry name" value="HTH_CROC1"/>
    <property type="match status" value="1"/>
</dbReference>
<comment type="subcellular location">
    <subcellularLocation>
        <location evidence="1">Cytoplasm</location>
        <location evidence="1">Cytoskeleton</location>
    </subcellularLocation>
</comment>
<evidence type="ECO:0000256" key="1">
    <source>
        <dbReference type="ARBA" id="ARBA00004245"/>
    </source>
</evidence>
<dbReference type="InterPro" id="IPR027417">
    <property type="entry name" value="P-loop_NTPase"/>
</dbReference>
<dbReference type="Pfam" id="PF13374">
    <property type="entry name" value="TPR_10"/>
    <property type="match status" value="1"/>
</dbReference>
<evidence type="ECO:0000256" key="2">
    <source>
        <dbReference type="ARBA" id="ARBA00009622"/>
    </source>
</evidence>
<dbReference type="GO" id="GO:0007018">
    <property type="term" value="P:microtubule-based movement"/>
    <property type="evidence" value="ECO:0007669"/>
    <property type="project" value="TreeGrafter"/>
</dbReference>
<keyword evidence="6" id="KW-0802">TPR repeat</keyword>
<comment type="similarity">
    <text evidence="2">Belongs to the kinesin light chain family.</text>
</comment>
<keyword evidence="7" id="KW-0175">Coiled coil</keyword>
<organism evidence="11 12">
    <name type="scientific">Ktedonosporobacter rubrisoli</name>
    <dbReference type="NCBI Taxonomy" id="2509675"/>
    <lineage>
        <taxon>Bacteria</taxon>
        <taxon>Bacillati</taxon>
        <taxon>Chloroflexota</taxon>
        <taxon>Ktedonobacteria</taxon>
        <taxon>Ktedonobacterales</taxon>
        <taxon>Ktedonosporobacteraceae</taxon>
        <taxon>Ktedonosporobacter</taxon>
    </lineage>
</organism>
<dbReference type="GO" id="GO:0043531">
    <property type="term" value="F:ADP binding"/>
    <property type="evidence" value="ECO:0007669"/>
    <property type="project" value="InterPro"/>
</dbReference>
<keyword evidence="5" id="KW-0677">Repeat</keyword>
<dbReference type="Pfam" id="PF25000">
    <property type="entry name" value="DUF7779"/>
    <property type="match status" value="1"/>
</dbReference>
<dbReference type="PRINTS" id="PR00381">
    <property type="entry name" value="KINESINLIGHT"/>
</dbReference>
<dbReference type="SMART" id="SM00028">
    <property type="entry name" value="TPR"/>
    <property type="match status" value="7"/>
</dbReference>
<dbReference type="SMART" id="SM00530">
    <property type="entry name" value="HTH_XRE"/>
    <property type="match status" value="1"/>
</dbReference>
<dbReference type="OrthoDB" id="580767at2"/>
<dbReference type="AlphaFoldDB" id="A0A4P6JXQ6"/>
<sequence>MEKNGAALHSFGSLLKEFRRRKKLTQQQLADGVGVHRNAIGRWEQGHMLPASRNMVLELSRYLRLDAQEARELLEASLTGLSPHWLVPFHRNQHFTGREEMLSTLHSRLAADETATLSPTWALYGLGGVGKTQIALEYAYRYGLEYSAVFWIAAETVESIVASFRAIAEKLEIVERQQAEQHLIISAVQYWIETHSKWLLIWDNLEDFSLFQRFLPSIRRGAALITTRCQVFGTLAQGLAIPAMEAEEALLFLLSRAKVLKGEAAHEQMEQFRRYAPDEYIAGEELVKNMEALPLALDQVGAYIEESGCSISDYLQQYRRQYYGLLKRRGGLVSGHPNSVVTTLLLACRSVARHDPEALELLYCCTFLAPDAIPEELFIDSSCQEMEKSNCPNLSYRFDQIVAALRRFSLILRHPETHTFSIHRLVQVVLRAEMSEQKLYKYLHLVIHALNSHFPEDHCSPKLWVTCERLLPHVLTVISIISDQQGTPEVVEVLRKTADYLRERIQYEQAEALLLRAMTIGERAVGPLHPLVASVLNSLGYLCYDLAQYSRAELYLQRAMEIYEQAPEVKHPQRSYPLQGIALLCYRQGKYREAEELYQRVLGIQEAALGSEHFVVAWILNNLAMLYIKQEKYGQAELLLQRILHIGSQILEPEHFLAPYLLGNLGDLYLRQRWYELAEAALQRALQIWEKTLGVEHPRLALPLCGLSEIYIEQGKYEQAEALLLRARAICEQAFSPLHPQTSEVELIQAALCQQQGKDEQAEHLLLSALTIRQFHLSQNHFDIAVVFLKLALLYMKQGKYEQPKRLLPRVLSIFEQSVGLAHPQALEAQRAHSRLLKQLEEAHST</sequence>
<keyword evidence="4" id="KW-0493">Microtubule</keyword>
<dbReference type="SUPFAM" id="SSF47413">
    <property type="entry name" value="lambda repressor-like DNA-binding domains"/>
    <property type="match status" value="1"/>
</dbReference>
<dbReference type="InterPro" id="IPR010982">
    <property type="entry name" value="Lambda_DNA-bd_dom_sf"/>
</dbReference>
<dbReference type="Pfam" id="PF13560">
    <property type="entry name" value="HTH_31"/>
    <property type="match status" value="1"/>
</dbReference>
<dbReference type="GO" id="GO:0003677">
    <property type="term" value="F:DNA binding"/>
    <property type="evidence" value="ECO:0007669"/>
    <property type="project" value="InterPro"/>
</dbReference>
<name>A0A4P6JXQ6_KTERU</name>
<evidence type="ECO:0000256" key="9">
    <source>
        <dbReference type="ARBA" id="ARBA00023212"/>
    </source>
</evidence>
<dbReference type="InterPro" id="IPR001387">
    <property type="entry name" value="Cro/C1-type_HTH"/>
</dbReference>
<dbReference type="InterPro" id="IPR056681">
    <property type="entry name" value="DUF7779"/>
</dbReference>
<dbReference type="Pfam" id="PF00931">
    <property type="entry name" value="NB-ARC"/>
    <property type="match status" value="1"/>
</dbReference>